<keyword evidence="7" id="KW-0333">Golgi apparatus</keyword>
<dbReference type="AlphaFoldDB" id="A0A3R7PDW6"/>
<comment type="caution">
    <text evidence="10">The sequence shown here is derived from an EMBL/GenBank/DDBJ whole genome shotgun (WGS) entry which is preliminary data.</text>
</comment>
<dbReference type="GO" id="GO:0000139">
    <property type="term" value="C:Golgi membrane"/>
    <property type="evidence" value="ECO:0007669"/>
    <property type="project" value="UniProtKB-SubCell"/>
</dbReference>
<keyword evidence="5" id="KW-0735">Signal-anchor</keyword>
<proteinExistence type="inferred from homology"/>
<sequence>MSLKSFLQLPLERMRRRSRFAGVMGANQMTFDLGHSPNTPPADASGIDALIRDIEATFDLVLVAERMDESLVLLGRALCWPTQDLVALVKNQRMQGGEELGEEEIRKLEQLNHLDVHLYRHFARKFELLTRAYGKTRLQEEVEALRAARSQWVDYCVEDVVAGRSRKTSFKEYSGNVWGFRLAHPENRTCESLAWTTRRFFEYFRVFQDGLRSDEAE</sequence>
<keyword evidence="4" id="KW-0812">Transmembrane</keyword>
<accession>A0A3R7PDW6</accession>
<evidence type="ECO:0000256" key="4">
    <source>
        <dbReference type="ARBA" id="ARBA00022692"/>
    </source>
</evidence>
<organism evidence="10 11">
    <name type="scientific">Penaeus vannamei</name>
    <name type="common">Whiteleg shrimp</name>
    <name type="synonym">Litopenaeus vannamei</name>
    <dbReference type="NCBI Taxonomy" id="6689"/>
    <lineage>
        <taxon>Eukaryota</taxon>
        <taxon>Metazoa</taxon>
        <taxon>Ecdysozoa</taxon>
        <taxon>Arthropoda</taxon>
        <taxon>Crustacea</taxon>
        <taxon>Multicrustacea</taxon>
        <taxon>Malacostraca</taxon>
        <taxon>Eumalacostraca</taxon>
        <taxon>Eucarida</taxon>
        <taxon>Decapoda</taxon>
        <taxon>Dendrobranchiata</taxon>
        <taxon>Penaeoidea</taxon>
        <taxon>Penaeidae</taxon>
        <taxon>Penaeus</taxon>
    </lineage>
</organism>
<evidence type="ECO:0000256" key="1">
    <source>
        <dbReference type="ARBA" id="ARBA00004323"/>
    </source>
</evidence>
<keyword evidence="11" id="KW-1185">Reference proteome</keyword>
<evidence type="ECO:0000313" key="11">
    <source>
        <dbReference type="Proteomes" id="UP000283509"/>
    </source>
</evidence>
<evidence type="ECO:0000256" key="5">
    <source>
        <dbReference type="ARBA" id="ARBA00022968"/>
    </source>
</evidence>
<keyword evidence="6" id="KW-1133">Transmembrane helix</keyword>
<dbReference type="GO" id="GO:0001733">
    <property type="term" value="F:galactosylceramide sulfotransferase activity"/>
    <property type="evidence" value="ECO:0007669"/>
    <property type="project" value="InterPro"/>
</dbReference>
<dbReference type="PANTHER" id="PTHR14647:SF87">
    <property type="entry name" value="PUTATIVE-RELATED"/>
    <property type="match status" value="1"/>
</dbReference>
<dbReference type="Pfam" id="PF06990">
    <property type="entry name" value="Gal-3-0_sulfotr"/>
    <property type="match status" value="1"/>
</dbReference>
<evidence type="ECO:0000256" key="6">
    <source>
        <dbReference type="ARBA" id="ARBA00022989"/>
    </source>
</evidence>
<dbReference type="Proteomes" id="UP000283509">
    <property type="component" value="Unassembled WGS sequence"/>
</dbReference>
<evidence type="ECO:0000256" key="9">
    <source>
        <dbReference type="ARBA" id="ARBA00023180"/>
    </source>
</evidence>
<dbReference type="EMBL" id="QCYY01002764">
    <property type="protein sequence ID" value="ROT67739.1"/>
    <property type="molecule type" value="Genomic_DNA"/>
</dbReference>
<comment type="subcellular location">
    <subcellularLocation>
        <location evidence="1">Golgi apparatus membrane</location>
        <topology evidence="1">Single-pass type II membrane protein</topology>
    </subcellularLocation>
</comment>
<reference evidence="10 11" key="2">
    <citation type="submission" date="2019-01" db="EMBL/GenBank/DDBJ databases">
        <title>The decoding of complex shrimp genome reveals the adaptation for benthos swimmer, frequently molting mechanism and breeding impact on genome.</title>
        <authorList>
            <person name="Sun Y."/>
            <person name="Gao Y."/>
            <person name="Yu Y."/>
        </authorList>
    </citation>
    <scope>NUCLEOTIDE SEQUENCE [LARGE SCALE GENOMIC DNA]</scope>
    <source>
        <tissue evidence="10">Muscle</tissue>
    </source>
</reference>
<evidence type="ECO:0000256" key="8">
    <source>
        <dbReference type="ARBA" id="ARBA00023136"/>
    </source>
</evidence>
<evidence type="ECO:0000256" key="3">
    <source>
        <dbReference type="ARBA" id="ARBA00022679"/>
    </source>
</evidence>
<gene>
    <name evidence="10" type="ORF">C7M84_014162</name>
</gene>
<dbReference type="InterPro" id="IPR009729">
    <property type="entry name" value="Gal-3-0_sulfotransfrase"/>
</dbReference>
<dbReference type="PANTHER" id="PTHR14647">
    <property type="entry name" value="GALACTOSE-3-O-SULFOTRANSFERASE"/>
    <property type="match status" value="1"/>
</dbReference>
<protein>
    <submittedName>
        <fullName evidence="10">Putative galactosylceramide sulfotransferase</fullName>
    </submittedName>
</protein>
<dbReference type="GO" id="GO:0009247">
    <property type="term" value="P:glycolipid biosynthetic process"/>
    <property type="evidence" value="ECO:0007669"/>
    <property type="project" value="InterPro"/>
</dbReference>
<keyword evidence="9" id="KW-0325">Glycoprotein</keyword>
<evidence type="ECO:0000256" key="2">
    <source>
        <dbReference type="ARBA" id="ARBA00008124"/>
    </source>
</evidence>
<name>A0A3R7PDW6_PENVA</name>
<dbReference type="InterPro" id="IPR027417">
    <property type="entry name" value="P-loop_NTPase"/>
</dbReference>
<dbReference type="Gene3D" id="3.40.50.300">
    <property type="entry name" value="P-loop containing nucleotide triphosphate hydrolases"/>
    <property type="match status" value="1"/>
</dbReference>
<reference evidence="10 11" key="1">
    <citation type="submission" date="2018-04" db="EMBL/GenBank/DDBJ databases">
        <authorList>
            <person name="Zhang X."/>
            <person name="Yuan J."/>
            <person name="Li F."/>
            <person name="Xiang J."/>
        </authorList>
    </citation>
    <scope>NUCLEOTIDE SEQUENCE [LARGE SCALE GENOMIC DNA]</scope>
    <source>
        <tissue evidence="10">Muscle</tissue>
    </source>
</reference>
<evidence type="ECO:0000256" key="7">
    <source>
        <dbReference type="ARBA" id="ARBA00023034"/>
    </source>
</evidence>
<keyword evidence="3 10" id="KW-0808">Transferase</keyword>
<dbReference type="OrthoDB" id="514299at2759"/>
<comment type="similarity">
    <text evidence="2">Belongs to the galactose-3-O-sulfotransferase family.</text>
</comment>
<evidence type="ECO:0000313" key="10">
    <source>
        <dbReference type="EMBL" id="ROT67739.1"/>
    </source>
</evidence>
<keyword evidence="8" id="KW-0472">Membrane</keyword>